<dbReference type="Gene3D" id="3.10.100.10">
    <property type="entry name" value="Mannose-Binding Protein A, subunit A"/>
    <property type="match status" value="2"/>
</dbReference>
<gene>
    <name evidence="4" type="ORF">QR680_004639</name>
</gene>
<dbReference type="InterPro" id="IPR050111">
    <property type="entry name" value="C-type_lectin/snaclec_domain"/>
</dbReference>
<dbReference type="InterPro" id="IPR001304">
    <property type="entry name" value="C-type_lectin-like"/>
</dbReference>
<dbReference type="PROSITE" id="PS50041">
    <property type="entry name" value="C_TYPE_LECTIN_2"/>
    <property type="match status" value="2"/>
</dbReference>
<dbReference type="InterPro" id="IPR016186">
    <property type="entry name" value="C-type_lectin-like/link_sf"/>
</dbReference>
<feature type="domain" description="C-type lectin" evidence="3">
    <location>
        <begin position="53"/>
        <end position="154"/>
    </location>
</feature>
<dbReference type="CDD" id="cd00037">
    <property type="entry name" value="CLECT"/>
    <property type="match status" value="2"/>
</dbReference>
<name>A0AA39HQR9_9BILA</name>
<sequence>MLKRIVGQLLLVQLVQSCIPLAQSSESQFQAPPGGLSGKPSLSEKCANAVHCFNNIVYHVIEKELTWHLAQFECQRIGGNLASILSEEESVLIGRILSNYPSIKRSQFTVWIGGIGRMRAGKMTFSWKDGKSFNYTNFYARQLSNIAGNITDKCGNATNCHRDYIYHVNLKPLDWNTAVDECMIMGGHLTSILDEEESIYISELMFRQNIPYEYKYQVWIGGYRNTRRGRTVFEWIDRKPFGYTNFYDKQPSNVRENNCLEIFSATYRKWVNYPCWYLRPSVCKIPIENYGVKN</sequence>
<dbReference type="EMBL" id="JAUCMV010000003">
    <property type="protein sequence ID" value="KAK0409586.1"/>
    <property type="molecule type" value="Genomic_DNA"/>
</dbReference>
<dbReference type="PANTHER" id="PTHR22803">
    <property type="entry name" value="MANNOSE, PHOSPHOLIPASE, LECTIN RECEPTOR RELATED"/>
    <property type="match status" value="1"/>
</dbReference>
<organism evidence="4 5">
    <name type="scientific">Steinernema hermaphroditum</name>
    <dbReference type="NCBI Taxonomy" id="289476"/>
    <lineage>
        <taxon>Eukaryota</taxon>
        <taxon>Metazoa</taxon>
        <taxon>Ecdysozoa</taxon>
        <taxon>Nematoda</taxon>
        <taxon>Chromadorea</taxon>
        <taxon>Rhabditida</taxon>
        <taxon>Tylenchina</taxon>
        <taxon>Panagrolaimomorpha</taxon>
        <taxon>Strongyloidoidea</taxon>
        <taxon>Steinernematidae</taxon>
        <taxon>Steinernema</taxon>
    </lineage>
</organism>
<protein>
    <recommendedName>
        <fullName evidence="3">C-type lectin domain-containing protein</fullName>
    </recommendedName>
</protein>
<reference evidence="4" key="1">
    <citation type="submission" date="2023-06" db="EMBL/GenBank/DDBJ databases">
        <title>Genomic analysis of the entomopathogenic nematode Steinernema hermaphroditum.</title>
        <authorList>
            <person name="Schwarz E.M."/>
            <person name="Heppert J.K."/>
            <person name="Baniya A."/>
            <person name="Schwartz H.T."/>
            <person name="Tan C.-H."/>
            <person name="Antoshechkin I."/>
            <person name="Sternberg P.W."/>
            <person name="Goodrich-Blair H."/>
            <person name="Dillman A.R."/>
        </authorList>
    </citation>
    <scope>NUCLEOTIDE SEQUENCE</scope>
    <source>
        <strain evidence="4">PS9179</strain>
        <tissue evidence="4">Whole animal</tissue>
    </source>
</reference>
<feature type="chain" id="PRO_5041399370" description="C-type lectin domain-containing protein" evidence="2">
    <location>
        <begin position="18"/>
        <end position="294"/>
    </location>
</feature>
<proteinExistence type="predicted"/>
<evidence type="ECO:0000259" key="3">
    <source>
        <dbReference type="PROSITE" id="PS50041"/>
    </source>
</evidence>
<keyword evidence="1" id="KW-1015">Disulfide bond</keyword>
<keyword evidence="5" id="KW-1185">Reference proteome</keyword>
<evidence type="ECO:0000313" key="5">
    <source>
        <dbReference type="Proteomes" id="UP001175271"/>
    </source>
</evidence>
<feature type="signal peptide" evidence="2">
    <location>
        <begin position="1"/>
        <end position="17"/>
    </location>
</feature>
<evidence type="ECO:0000256" key="2">
    <source>
        <dbReference type="SAM" id="SignalP"/>
    </source>
</evidence>
<keyword evidence="2" id="KW-0732">Signal</keyword>
<evidence type="ECO:0000313" key="4">
    <source>
        <dbReference type="EMBL" id="KAK0409586.1"/>
    </source>
</evidence>
<evidence type="ECO:0000256" key="1">
    <source>
        <dbReference type="ARBA" id="ARBA00023157"/>
    </source>
</evidence>
<dbReference type="PROSITE" id="PS00615">
    <property type="entry name" value="C_TYPE_LECTIN_1"/>
    <property type="match status" value="1"/>
</dbReference>
<dbReference type="PROSITE" id="PS51257">
    <property type="entry name" value="PROKAR_LIPOPROTEIN"/>
    <property type="match status" value="1"/>
</dbReference>
<dbReference type="SMART" id="SM00034">
    <property type="entry name" value="CLECT"/>
    <property type="match status" value="2"/>
</dbReference>
<dbReference type="AlphaFoldDB" id="A0AA39HQR9"/>
<dbReference type="InterPro" id="IPR018378">
    <property type="entry name" value="C-type_lectin_CS"/>
</dbReference>
<accession>A0AA39HQR9</accession>
<dbReference type="SUPFAM" id="SSF56436">
    <property type="entry name" value="C-type lectin-like"/>
    <property type="match status" value="2"/>
</dbReference>
<dbReference type="InterPro" id="IPR016187">
    <property type="entry name" value="CTDL_fold"/>
</dbReference>
<dbReference type="Proteomes" id="UP001175271">
    <property type="component" value="Unassembled WGS sequence"/>
</dbReference>
<comment type="caution">
    <text evidence="4">The sequence shown here is derived from an EMBL/GenBank/DDBJ whole genome shotgun (WGS) entry which is preliminary data.</text>
</comment>
<feature type="domain" description="C-type lectin" evidence="3">
    <location>
        <begin position="161"/>
        <end position="284"/>
    </location>
</feature>
<dbReference type="Pfam" id="PF00059">
    <property type="entry name" value="Lectin_C"/>
    <property type="match status" value="2"/>
</dbReference>